<dbReference type="EMBL" id="OU015568">
    <property type="protein sequence ID" value="CAG5077341.1"/>
    <property type="molecule type" value="Genomic_DNA"/>
</dbReference>
<keyword evidence="3" id="KW-1185">Reference proteome</keyword>
<accession>A0ABN7RH59</accession>
<evidence type="ECO:0000313" key="2">
    <source>
        <dbReference type="EMBL" id="CAG5077341.1"/>
    </source>
</evidence>
<organism evidence="2 3">
    <name type="scientific">Oikopleura dioica</name>
    <name type="common">Tunicate</name>
    <dbReference type="NCBI Taxonomy" id="34765"/>
    <lineage>
        <taxon>Eukaryota</taxon>
        <taxon>Metazoa</taxon>
        <taxon>Chordata</taxon>
        <taxon>Tunicata</taxon>
        <taxon>Appendicularia</taxon>
        <taxon>Copelata</taxon>
        <taxon>Oikopleuridae</taxon>
        <taxon>Oikopleura</taxon>
    </lineage>
</organism>
<evidence type="ECO:0000313" key="3">
    <source>
        <dbReference type="Proteomes" id="UP001158576"/>
    </source>
</evidence>
<reference evidence="2 3" key="1">
    <citation type="submission" date="2021-04" db="EMBL/GenBank/DDBJ databases">
        <authorList>
            <person name="Bliznina A."/>
        </authorList>
    </citation>
    <scope>NUCLEOTIDE SEQUENCE [LARGE SCALE GENOMIC DNA]</scope>
</reference>
<keyword evidence="1" id="KW-0732">Signal</keyword>
<feature type="chain" id="PRO_5045201038" evidence="1">
    <location>
        <begin position="19"/>
        <end position="305"/>
    </location>
</feature>
<dbReference type="Proteomes" id="UP001158576">
    <property type="component" value="Chromosome PAR"/>
</dbReference>
<evidence type="ECO:0000256" key="1">
    <source>
        <dbReference type="SAM" id="SignalP"/>
    </source>
</evidence>
<name>A0ABN7RH59_OIKDI</name>
<gene>
    <name evidence="2" type="ORF">OKIOD_LOCUS244</name>
</gene>
<proteinExistence type="predicted"/>
<sequence length="305" mass="35350">MKILASFFFGLIDAQISCNRECPKRTDYKWCREHIKDYITVPDYKQEEIPNPTRRQIDIKEDWHKNRGWVIAVFDSNSEGCGDYNGIDDVNDVNYNTCFDKWYTGCRTNPNAGSSTRACRNSLVESSRQGRLAFASQVDQRVSNMLKIDKKHVHWFSSHAEGCDDQKYNGCRKIDQFAGASAEVYQEHIKSQYGLSSKNIRLDVPVVQKMGAKMIWQNYRQGLDREFSSINDHYCADWDVLLTLCSTNEDPSSPDFGDIAWRTSNLNSEFFVTDYRQFEVGIQDHWFGNNKIEQCVTLYVSPFSH</sequence>
<feature type="signal peptide" evidence="1">
    <location>
        <begin position="1"/>
        <end position="18"/>
    </location>
</feature>
<protein>
    <submittedName>
        <fullName evidence="2">Oidioi.mRNA.OKI2018_I69.PAR.g8686.t1.cds</fullName>
    </submittedName>
</protein>